<dbReference type="SMART" id="SM00448">
    <property type="entry name" value="REC"/>
    <property type="match status" value="2"/>
</dbReference>
<dbReference type="RefSeq" id="WP_105533760.1">
    <property type="nucleotide sequence ID" value="NZ_PUGF01000026.1"/>
</dbReference>
<protein>
    <recommendedName>
        <fullName evidence="10">Virulence sensor protein BvgS</fullName>
        <ecNumber evidence="2">2.7.13.3</ecNumber>
    </recommendedName>
</protein>
<keyword evidence="13" id="KW-0812">Transmembrane</keyword>
<evidence type="ECO:0000256" key="10">
    <source>
        <dbReference type="ARBA" id="ARBA00070152"/>
    </source>
</evidence>
<dbReference type="GO" id="GO:0000155">
    <property type="term" value="F:phosphorelay sensor kinase activity"/>
    <property type="evidence" value="ECO:0007669"/>
    <property type="project" value="InterPro"/>
</dbReference>
<dbReference type="InterPro" id="IPR011006">
    <property type="entry name" value="CheY-like_superfamily"/>
</dbReference>
<dbReference type="PROSITE" id="PS50110">
    <property type="entry name" value="RESPONSE_REGULATORY"/>
    <property type="match status" value="2"/>
</dbReference>
<gene>
    <name evidence="16" type="ORF">S2091_4021</name>
</gene>
<accession>A0A2S9GU99</accession>
<dbReference type="InterPro" id="IPR004358">
    <property type="entry name" value="Sig_transdc_His_kin-like_C"/>
</dbReference>
<feature type="modified residue" description="4-aspartylphosphate" evidence="11">
    <location>
        <position position="1176"/>
    </location>
</feature>
<dbReference type="Pfam" id="PF02518">
    <property type="entry name" value="HATPase_c"/>
    <property type="match status" value="1"/>
</dbReference>
<keyword evidence="13" id="KW-1133">Transmembrane helix</keyword>
<feature type="transmembrane region" description="Helical" evidence="13">
    <location>
        <begin position="6"/>
        <end position="26"/>
    </location>
</feature>
<dbReference type="InterPro" id="IPR003661">
    <property type="entry name" value="HisK_dim/P_dom"/>
</dbReference>
<dbReference type="CDD" id="cd16922">
    <property type="entry name" value="HATPase_EvgS-ArcB-TorS-like"/>
    <property type="match status" value="1"/>
</dbReference>
<dbReference type="PANTHER" id="PTHR45339">
    <property type="entry name" value="HYBRID SIGNAL TRANSDUCTION HISTIDINE KINASE J"/>
    <property type="match status" value="1"/>
</dbReference>
<dbReference type="SMART" id="SM00387">
    <property type="entry name" value="HATPase_c"/>
    <property type="match status" value="1"/>
</dbReference>
<dbReference type="PRINTS" id="PR00344">
    <property type="entry name" value="BCTRLSENSOR"/>
</dbReference>
<proteinExistence type="predicted"/>
<keyword evidence="5" id="KW-0732">Signal</keyword>
<dbReference type="EMBL" id="PUGF01000026">
    <property type="protein sequence ID" value="PRC91236.1"/>
    <property type="molecule type" value="Genomic_DNA"/>
</dbReference>
<dbReference type="Pfam" id="PF13185">
    <property type="entry name" value="GAF_2"/>
    <property type="match status" value="1"/>
</dbReference>
<keyword evidence="8" id="KW-0843">Virulence</keyword>
<dbReference type="InterPro" id="IPR036097">
    <property type="entry name" value="HisK_dim/P_sf"/>
</dbReference>
<comment type="caution">
    <text evidence="16">The sequence shown here is derived from an EMBL/GenBank/DDBJ whole genome shotgun (WGS) entry which is preliminary data.</text>
</comment>
<evidence type="ECO:0000256" key="1">
    <source>
        <dbReference type="ARBA" id="ARBA00000085"/>
    </source>
</evidence>
<dbReference type="PANTHER" id="PTHR45339:SF1">
    <property type="entry name" value="HYBRID SIGNAL TRANSDUCTION HISTIDINE KINASE J"/>
    <property type="match status" value="1"/>
</dbReference>
<dbReference type="InterPro" id="IPR001789">
    <property type="entry name" value="Sig_transdc_resp-reg_receiver"/>
</dbReference>
<dbReference type="Pfam" id="PF00072">
    <property type="entry name" value="Response_reg"/>
    <property type="match status" value="2"/>
</dbReference>
<evidence type="ECO:0000313" key="16">
    <source>
        <dbReference type="EMBL" id="PRC91236.1"/>
    </source>
</evidence>
<sequence length="1247" mass="136025">MRLTVTQRMVFLIGTAIVGIAIMVGIGQYMMEKVYDSANNANVNAVPSLLVLGELRKNFDQTRMLVYRHILSYDDAKMAAMEVSLTAERQNVVESIQKYETNGCLGVNCFADDKDKSYLDQEKVLWAKFNAQIDAILVESRKGERGMAKAREGIESTLGLTEDISMLIDQHFAYNAEVARKFSVEAAATKSRALNLMLVLGILAAASIGLLGTFIARTILRLLGGEPEEAAAIAGRLALGDVSSTIDVIPGDTTSLMAKIKVLIETMRRIANRADAVGLGNLTDEVEILSGQDKLGKAINNMVTVLRSAKVMDDRRNWISDGNSQLSAALTGDFTLQQIADSAISVLGSYLGAGRGVLYVLRPDGSSLDLLGSYMYTERVNLGTSFKIGEGAIGQVAREKKPIILTTIAVDAAPIITGTTCAPPLYTYTYPLLRDNLLLGAVELGSFERFDEVKLEFLHGAVEVIASSLHIAEQRGQISKLLSVAEQAERDVRAQNENLQEINAQMEEQQQQLQQQSGELQLSNSQMEEQQQQLQQQSEELQQTNAQMEEQQKLLEKNNAELRHSQSDIDEKAKQLEQSNQYKSEFLANMSHELRTPLNAIILLSKMMADNHEGRLGATEIKRAEVIHRSGEDLLHLINDVLDLSKVDAGHMDLNFVMTSSASMTMELKDLFGSTAQSRGLEFIVQDQLQSGFISDPGKISQILRNLLSNAFKFTKEGSVSLVLERSPSEYLPLRIKVIDSGIGIPKNKLGTIFEAFRQVDGSTSREFGGTGLGLTISLRFAELLGGTIKVQSVEGKGSEFVLCLPDIPPELSARQSENEQLTAAAKGNEFGARLVSDDRDQLTAGDKVILLIDDDREFCSAIVDINHRLGYKTIVANCGADGVAFARKYKPAGILLDLGLPDINGIELLDNIKASSDLAMIPVYIVSAKDRDAALGRSNIVGYLQKPVVSNQIAEAEALLLAAIANVSDAGVLIVAGRDKSRNASCDDGSGAVLNMLKSTPNIGQRELREVSLGAELPAALEALSWGAVVIDLTQLSIKEGLSVAKTVRANNSVTALLFCGVDHLNDEEEASLRIYTDCIIVNTPKSEQRLLENIERFLRTVPLKDDANVARINDSFKGARLTGKSIMVVDDDPRNLFVITAALEQEGARVISAINGLWALELLKKEKVNLMITDIMMPEMDGYQTITAVRANPAFASIPIIALTAKAMPQDRENILEIGADDYLSKPVDYDVLNNMAALWCSKKH</sequence>
<evidence type="ECO:0000256" key="4">
    <source>
        <dbReference type="ARBA" id="ARBA00022679"/>
    </source>
</evidence>
<evidence type="ECO:0000256" key="12">
    <source>
        <dbReference type="SAM" id="MobiDB-lite"/>
    </source>
</evidence>
<feature type="domain" description="Histidine kinase" evidence="14">
    <location>
        <begin position="589"/>
        <end position="809"/>
    </location>
</feature>
<dbReference type="SUPFAM" id="SSF47384">
    <property type="entry name" value="Homodimeric domain of signal transducing histidine kinase"/>
    <property type="match status" value="1"/>
</dbReference>
<dbReference type="Gene3D" id="3.40.50.2300">
    <property type="match status" value="2"/>
</dbReference>
<dbReference type="Gene3D" id="1.10.287.130">
    <property type="match status" value="1"/>
</dbReference>
<dbReference type="AlphaFoldDB" id="A0A2S9GU99"/>
<evidence type="ECO:0000256" key="2">
    <source>
        <dbReference type="ARBA" id="ARBA00012438"/>
    </source>
</evidence>
<dbReference type="SUPFAM" id="SSF52172">
    <property type="entry name" value="CheY-like"/>
    <property type="match status" value="2"/>
</dbReference>
<dbReference type="FunFam" id="3.30.565.10:FF:000010">
    <property type="entry name" value="Sensor histidine kinase RcsC"/>
    <property type="match status" value="1"/>
</dbReference>
<dbReference type="InterPro" id="IPR003594">
    <property type="entry name" value="HATPase_dom"/>
</dbReference>
<keyword evidence="4" id="KW-0808">Transferase</keyword>
<dbReference type="Gene3D" id="3.30.450.40">
    <property type="match status" value="1"/>
</dbReference>
<feature type="domain" description="Response regulatory" evidence="15">
    <location>
        <begin position="849"/>
        <end position="962"/>
    </location>
</feature>
<evidence type="ECO:0000256" key="3">
    <source>
        <dbReference type="ARBA" id="ARBA00022553"/>
    </source>
</evidence>
<dbReference type="SMART" id="SM00065">
    <property type="entry name" value="GAF"/>
    <property type="match status" value="1"/>
</dbReference>
<feature type="region of interest" description="Disordered" evidence="12">
    <location>
        <begin position="507"/>
        <end position="548"/>
    </location>
</feature>
<dbReference type="InterPro" id="IPR024478">
    <property type="entry name" value="HlyB_4HB_MCP"/>
</dbReference>
<dbReference type="Gene3D" id="3.30.565.10">
    <property type="entry name" value="Histidine kinase-like ATPase, C-terminal domain"/>
    <property type="match status" value="1"/>
</dbReference>
<evidence type="ECO:0000313" key="17">
    <source>
        <dbReference type="Proteomes" id="UP000237839"/>
    </source>
</evidence>
<evidence type="ECO:0000259" key="14">
    <source>
        <dbReference type="PROSITE" id="PS50109"/>
    </source>
</evidence>
<keyword evidence="7" id="KW-0902">Two-component regulatory system</keyword>
<keyword evidence="13" id="KW-0472">Membrane</keyword>
<dbReference type="CDD" id="cd00156">
    <property type="entry name" value="REC"/>
    <property type="match status" value="1"/>
</dbReference>
<dbReference type="SMART" id="SM00388">
    <property type="entry name" value="HisKA"/>
    <property type="match status" value="1"/>
</dbReference>
<dbReference type="PROSITE" id="PS50109">
    <property type="entry name" value="HIS_KIN"/>
    <property type="match status" value="1"/>
</dbReference>
<dbReference type="InterPro" id="IPR003018">
    <property type="entry name" value="GAF"/>
</dbReference>
<dbReference type="Proteomes" id="UP000237839">
    <property type="component" value="Unassembled WGS sequence"/>
</dbReference>
<evidence type="ECO:0000256" key="13">
    <source>
        <dbReference type="SAM" id="Phobius"/>
    </source>
</evidence>
<evidence type="ECO:0000256" key="6">
    <source>
        <dbReference type="ARBA" id="ARBA00022777"/>
    </source>
</evidence>
<evidence type="ECO:0000256" key="11">
    <source>
        <dbReference type="PROSITE-ProRule" id="PRU00169"/>
    </source>
</evidence>
<dbReference type="SUPFAM" id="SSF55874">
    <property type="entry name" value="ATPase domain of HSP90 chaperone/DNA topoisomerase II/histidine kinase"/>
    <property type="match status" value="1"/>
</dbReference>
<comment type="catalytic activity">
    <reaction evidence="1">
        <text>ATP + protein L-histidine = ADP + protein N-phospho-L-histidine.</text>
        <dbReference type="EC" id="2.7.13.3"/>
    </reaction>
</comment>
<name>A0A2S9GU99_9BURK</name>
<dbReference type="SUPFAM" id="SSF55781">
    <property type="entry name" value="GAF domain-like"/>
    <property type="match status" value="1"/>
</dbReference>
<reference evidence="16 17" key="1">
    <citation type="submission" date="2018-02" db="EMBL/GenBank/DDBJ databases">
        <title>Solimicrobium silvestre gen. nov., sp. nov., isolated from alpine forest soil.</title>
        <authorList>
            <person name="Margesin R."/>
            <person name="Albuquerque L."/>
            <person name="Zhang D.-C."/>
            <person name="Froufe H.J.C."/>
            <person name="Severino R."/>
            <person name="Roxo I."/>
            <person name="Egas C."/>
            <person name="Da Costa M.S."/>
        </authorList>
    </citation>
    <scope>NUCLEOTIDE SEQUENCE [LARGE SCALE GENOMIC DNA]</scope>
    <source>
        <strain evidence="16 17">S20-91</strain>
    </source>
</reference>
<keyword evidence="6 16" id="KW-0418">Kinase</keyword>
<dbReference type="Pfam" id="PF00512">
    <property type="entry name" value="HisKA"/>
    <property type="match status" value="1"/>
</dbReference>
<dbReference type="InterPro" id="IPR029016">
    <property type="entry name" value="GAF-like_dom_sf"/>
</dbReference>
<feature type="compositionally biased region" description="Low complexity" evidence="12">
    <location>
        <begin position="507"/>
        <end position="543"/>
    </location>
</feature>
<keyword evidence="3 11" id="KW-0597">Phosphoprotein</keyword>
<evidence type="ECO:0000256" key="7">
    <source>
        <dbReference type="ARBA" id="ARBA00023012"/>
    </source>
</evidence>
<comment type="function">
    <text evidence="9">Member of the two-component regulatory system BvgS/BvgA. Phosphorylates BvgA via a four-step phosphorelay in response to environmental signals.</text>
</comment>
<evidence type="ECO:0000256" key="5">
    <source>
        <dbReference type="ARBA" id="ARBA00022729"/>
    </source>
</evidence>
<feature type="transmembrane region" description="Helical" evidence="13">
    <location>
        <begin position="196"/>
        <end position="216"/>
    </location>
</feature>
<evidence type="ECO:0000256" key="8">
    <source>
        <dbReference type="ARBA" id="ARBA00023026"/>
    </source>
</evidence>
<keyword evidence="17" id="KW-1185">Reference proteome</keyword>
<evidence type="ECO:0000256" key="9">
    <source>
        <dbReference type="ARBA" id="ARBA00058004"/>
    </source>
</evidence>
<organism evidence="16 17">
    <name type="scientific">Solimicrobium silvestre</name>
    <dbReference type="NCBI Taxonomy" id="2099400"/>
    <lineage>
        <taxon>Bacteria</taxon>
        <taxon>Pseudomonadati</taxon>
        <taxon>Pseudomonadota</taxon>
        <taxon>Betaproteobacteria</taxon>
        <taxon>Burkholderiales</taxon>
        <taxon>Oxalobacteraceae</taxon>
        <taxon>Solimicrobium</taxon>
    </lineage>
</organism>
<dbReference type="CDD" id="cd00082">
    <property type="entry name" value="HisKA"/>
    <property type="match status" value="1"/>
</dbReference>
<dbReference type="Pfam" id="PF12729">
    <property type="entry name" value="4HB_MCP_1"/>
    <property type="match status" value="1"/>
</dbReference>
<dbReference type="InterPro" id="IPR005467">
    <property type="entry name" value="His_kinase_dom"/>
</dbReference>
<evidence type="ECO:0000259" key="15">
    <source>
        <dbReference type="PROSITE" id="PS50110"/>
    </source>
</evidence>
<feature type="domain" description="Response regulatory" evidence="15">
    <location>
        <begin position="1127"/>
        <end position="1243"/>
    </location>
</feature>
<dbReference type="EC" id="2.7.13.3" evidence="2"/>
<feature type="modified residue" description="4-aspartylphosphate" evidence="11">
    <location>
        <position position="898"/>
    </location>
</feature>
<dbReference type="OrthoDB" id="5468482at2"/>
<dbReference type="InterPro" id="IPR036890">
    <property type="entry name" value="HATPase_C_sf"/>
</dbReference>